<organism evidence="9 10">
    <name type="scientific">Candidatus Sulfomarinibacter kjeldsenii</name>
    <dbReference type="NCBI Taxonomy" id="2885994"/>
    <lineage>
        <taxon>Bacteria</taxon>
        <taxon>Pseudomonadati</taxon>
        <taxon>Acidobacteriota</taxon>
        <taxon>Thermoanaerobaculia</taxon>
        <taxon>Thermoanaerobaculales</taxon>
        <taxon>Candidatus Sulfomarinibacteraceae</taxon>
        <taxon>Candidatus Sulfomarinibacter</taxon>
    </lineage>
</organism>
<keyword evidence="2 5" id="KW-0812">Transmembrane</keyword>
<feature type="domain" description="NADH:quinone oxidoreductase/Mrp antiporter transmembrane" evidence="7">
    <location>
        <begin position="131"/>
        <end position="424"/>
    </location>
</feature>
<evidence type="ECO:0000256" key="2">
    <source>
        <dbReference type="ARBA" id="ARBA00022692"/>
    </source>
</evidence>
<evidence type="ECO:0000259" key="7">
    <source>
        <dbReference type="Pfam" id="PF00361"/>
    </source>
</evidence>
<evidence type="ECO:0000256" key="1">
    <source>
        <dbReference type="ARBA" id="ARBA00004127"/>
    </source>
</evidence>
<name>A0A8J6YAQ1_9BACT</name>
<feature type="transmembrane region" description="Helical" evidence="6">
    <location>
        <begin position="377"/>
        <end position="394"/>
    </location>
</feature>
<feature type="transmembrane region" description="Helical" evidence="6">
    <location>
        <begin position="166"/>
        <end position="188"/>
    </location>
</feature>
<feature type="transmembrane region" description="Helical" evidence="6">
    <location>
        <begin position="114"/>
        <end position="132"/>
    </location>
</feature>
<accession>A0A8J6YAQ1</accession>
<evidence type="ECO:0000259" key="8">
    <source>
        <dbReference type="Pfam" id="PF00662"/>
    </source>
</evidence>
<evidence type="ECO:0000256" key="6">
    <source>
        <dbReference type="SAM" id="Phobius"/>
    </source>
</evidence>
<dbReference type="GO" id="GO:0016020">
    <property type="term" value="C:membrane"/>
    <property type="evidence" value="ECO:0007669"/>
    <property type="project" value="UniProtKB-SubCell"/>
</dbReference>
<feature type="transmembrane region" description="Helical" evidence="6">
    <location>
        <begin position="459"/>
        <end position="482"/>
    </location>
</feature>
<dbReference type="GO" id="GO:0012505">
    <property type="term" value="C:endomembrane system"/>
    <property type="evidence" value="ECO:0007669"/>
    <property type="project" value="UniProtKB-SubCell"/>
</dbReference>
<dbReference type="EMBL" id="JACXWA010000011">
    <property type="protein sequence ID" value="MBD3869896.1"/>
    <property type="molecule type" value="Genomic_DNA"/>
</dbReference>
<dbReference type="Pfam" id="PF00361">
    <property type="entry name" value="Proton_antipo_M"/>
    <property type="match status" value="1"/>
</dbReference>
<feature type="transmembrane region" description="Helical" evidence="6">
    <location>
        <begin position="246"/>
        <end position="269"/>
    </location>
</feature>
<gene>
    <name evidence="9" type="ORF">IFJ97_00885</name>
</gene>
<sequence length="495" mass="52807">MTVETAVGLAVLWPLAGIGLIALFRRWPNVRETATLLTAGSLFAIVAKVILPAVMAGGRPRLDIIEVLPGLQLAFEVEPLGMLFALVASGLWIVTTLYSIGYMRGHHEENQTRFYICFALAISGAVGVAFAANVFTLFVFYEAITLSTYPLVTHHGTEAAKRAGRVYLGILMGTSVGFLLFALVWTYLAAGTTEFRPGGILAGQIDGWQLIVLLGLYAFGTGKAALMPFHRWLPAAMVAPTPVSALLHAVAVVKAGVFTVLKVLVYVFGIDLLASTDASRWLTWVAAFTIIAASIVALTKDNLKARLAYSTISQLSYIVLGGALATSAGVLGGGMHIAMHAVGKITLFFCAGAILVGAHKTEISEMDGLGRRMPFTFGAFLLGSLSVIGLPPMGGSWSKWYLMLGTVEAGQLTMMLVLMASSLLSIAYLMPVVVRGFFRPPTADGHDDQDGEDSPKIREAPLLCVMPPVLTGIGCVVLFFYADDIYRLLMGIVTP</sequence>
<reference evidence="9 10" key="1">
    <citation type="submission" date="2020-08" db="EMBL/GenBank/DDBJ databases">
        <title>Acidobacteriota in marine sediments use diverse sulfur dissimilation pathways.</title>
        <authorList>
            <person name="Wasmund K."/>
        </authorList>
    </citation>
    <scope>NUCLEOTIDE SEQUENCE [LARGE SCALE GENOMIC DNA]</scope>
    <source>
        <strain evidence="9">MAG AM3-A</strain>
    </source>
</reference>
<dbReference type="InterPro" id="IPR001516">
    <property type="entry name" value="Proton_antipo_N"/>
</dbReference>
<feature type="domain" description="NADH-Ubiquinone oxidoreductase (complex I) chain 5 N-terminal" evidence="8">
    <location>
        <begin position="71"/>
        <end position="115"/>
    </location>
</feature>
<dbReference type="AlphaFoldDB" id="A0A8J6YAQ1"/>
<dbReference type="Pfam" id="PF00662">
    <property type="entry name" value="Proton_antipo_N"/>
    <property type="match status" value="1"/>
</dbReference>
<dbReference type="InterPro" id="IPR050616">
    <property type="entry name" value="CPA3_Na-H_Antiporter_A"/>
</dbReference>
<feature type="transmembrane region" description="Helical" evidence="6">
    <location>
        <begin position="208"/>
        <end position="226"/>
    </location>
</feature>
<keyword evidence="4 6" id="KW-0472">Membrane</keyword>
<feature type="transmembrane region" description="Helical" evidence="6">
    <location>
        <begin position="337"/>
        <end position="356"/>
    </location>
</feature>
<evidence type="ECO:0000313" key="9">
    <source>
        <dbReference type="EMBL" id="MBD3869896.1"/>
    </source>
</evidence>
<comment type="subcellular location">
    <subcellularLocation>
        <location evidence="1">Endomembrane system</location>
        <topology evidence="1">Multi-pass membrane protein</topology>
    </subcellularLocation>
    <subcellularLocation>
        <location evidence="5">Membrane</location>
        <topology evidence="5">Multi-pass membrane protein</topology>
    </subcellularLocation>
</comment>
<feature type="transmembrane region" description="Helical" evidence="6">
    <location>
        <begin position="311"/>
        <end position="331"/>
    </location>
</feature>
<dbReference type="PANTHER" id="PTHR43373:SF1">
    <property type="entry name" value="NA(+)_H(+) ANTIPORTER SUBUNIT A"/>
    <property type="match status" value="1"/>
</dbReference>
<proteinExistence type="predicted"/>
<feature type="transmembrane region" description="Helical" evidence="6">
    <location>
        <begin position="281"/>
        <end position="299"/>
    </location>
</feature>
<evidence type="ECO:0000313" key="10">
    <source>
        <dbReference type="Proteomes" id="UP000598633"/>
    </source>
</evidence>
<feature type="transmembrane region" description="Helical" evidence="6">
    <location>
        <begin position="36"/>
        <end position="59"/>
    </location>
</feature>
<feature type="transmembrane region" description="Helical" evidence="6">
    <location>
        <begin position="6"/>
        <end position="24"/>
    </location>
</feature>
<comment type="caution">
    <text evidence="9">The sequence shown here is derived from an EMBL/GenBank/DDBJ whole genome shotgun (WGS) entry which is preliminary data.</text>
</comment>
<dbReference type="Proteomes" id="UP000598633">
    <property type="component" value="Unassembled WGS sequence"/>
</dbReference>
<keyword evidence="3 6" id="KW-1133">Transmembrane helix</keyword>
<dbReference type="InterPro" id="IPR001750">
    <property type="entry name" value="ND/Mrp_TM"/>
</dbReference>
<evidence type="ECO:0000256" key="5">
    <source>
        <dbReference type="RuleBase" id="RU000320"/>
    </source>
</evidence>
<feature type="transmembrane region" description="Helical" evidence="6">
    <location>
        <begin position="414"/>
        <end position="438"/>
    </location>
</feature>
<dbReference type="PRINTS" id="PR01434">
    <property type="entry name" value="NADHDHGNASE5"/>
</dbReference>
<feature type="transmembrane region" description="Helical" evidence="6">
    <location>
        <begin position="79"/>
        <end position="102"/>
    </location>
</feature>
<protein>
    <submittedName>
        <fullName evidence="9">Monovalent cation/H+ antiporter subunit D family protein</fullName>
    </submittedName>
</protein>
<evidence type="ECO:0000256" key="4">
    <source>
        <dbReference type="ARBA" id="ARBA00023136"/>
    </source>
</evidence>
<evidence type="ECO:0000256" key="3">
    <source>
        <dbReference type="ARBA" id="ARBA00022989"/>
    </source>
</evidence>
<dbReference type="PANTHER" id="PTHR43373">
    <property type="entry name" value="NA(+)/H(+) ANTIPORTER SUBUNIT"/>
    <property type="match status" value="1"/>
</dbReference>